<feature type="region of interest" description="Disordered" evidence="1">
    <location>
        <begin position="255"/>
        <end position="328"/>
    </location>
</feature>
<feature type="compositionally biased region" description="Basic and acidic residues" evidence="1">
    <location>
        <begin position="316"/>
        <end position="328"/>
    </location>
</feature>
<protein>
    <submittedName>
        <fullName evidence="2">Uncharacterized protein</fullName>
    </submittedName>
</protein>
<gene>
    <name evidence="2" type="ORF">WKI299_LOCUS21456</name>
</gene>
<feature type="compositionally biased region" description="Acidic residues" evidence="1">
    <location>
        <begin position="283"/>
        <end position="292"/>
    </location>
</feature>
<feature type="compositionally biased region" description="Low complexity" evidence="1">
    <location>
        <begin position="123"/>
        <end position="139"/>
    </location>
</feature>
<sequence>MFQTDILIDTSVLPSNIMSLRDDNFIDFVKEEAGHAVAALLELQGINSVKSLLMTDDVCFIMNVKSKSLDAFKNKYGYMQDDGICIIQPGVKGNIEYLISLLKKKCVDDAKLVKSSKRNKLSSSLTTTTDTSSTIRKPTSSVLSDSSPETVSSKSSNLSVAEHKSYIIDTLNNWCKNNKSKDNIKCSCEKWTALVFRRGKFQLSNFYRHLQGLTNQCPAFKKNFNNPPVSSPSSTNNHQSLTTSDNVLQQIASPNTIPIIPPSDTIQSNSTSATASSISKSTEDDETCDENIVEQPSSLKTKRQVKRKVQTIESSHNTRESTKRTRRR</sequence>
<dbReference type="EMBL" id="CAJNRF010008989">
    <property type="protein sequence ID" value="CAF2106561.1"/>
    <property type="molecule type" value="Genomic_DNA"/>
</dbReference>
<comment type="caution">
    <text evidence="2">The sequence shown here is derived from an EMBL/GenBank/DDBJ whole genome shotgun (WGS) entry which is preliminary data.</text>
</comment>
<dbReference type="Proteomes" id="UP000663856">
    <property type="component" value="Unassembled WGS sequence"/>
</dbReference>
<name>A0A816U9S5_9BILA</name>
<evidence type="ECO:0000256" key="1">
    <source>
        <dbReference type="SAM" id="MobiDB-lite"/>
    </source>
</evidence>
<reference evidence="2" key="1">
    <citation type="submission" date="2021-02" db="EMBL/GenBank/DDBJ databases">
        <authorList>
            <person name="Nowell W R."/>
        </authorList>
    </citation>
    <scope>NUCLEOTIDE SEQUENCE</scope>
</reference>
<evidence type="ECO:0000313" key="3">
    <source>
        <dbReference type="Proteomes" id="UP000663856"/>
    </source>
</evidence>
<dbReference type="AlphaFoldDB" id="A0A816U9S5"/>
<feature type="compositionally biased region" description="Low complexity" evidence="1">
    <location>
        <begin position="265"/>
        <end position="280"/>
    </location>
</feature>
<accession>A0A816U9S5</accession>
<proteinExistence type="predicted"/>
<feature type="region of interest" description="Disordered" evidence="1">
    <location>
        <begin position="123"/>
        <end position="156"/>
    </location>
</feature>
<feature type="compositionally biased region" description="Polar residues" evidence="1">
    <location>
        <begin position="140"/>
        <end position="156"/>
    </location>
</feature>
<evidence type="ECO:0000313" key="2">
    <source>
        <dbReference type="EMBL" id="CAF2106561.1"/>
    </source>
</evidence>
<feature type="compositionally biased region" description="Basic residues" evidence="1">
    <location>
        <begin position="300"/>
        <end position="309"/>
    </location>
</feature>
<organism evidence="2 3">
    <name type="scientific">Rotaria magnacalcarata</name>
    <dbReference type="NCBI Taxonomy" id="392030"/>
    <lineage>
        <taxon>Eukaryota</taxon>
        <taxon>Metazoa</taxon>
        <taxon>Spiralia</taxon>
        <taxon>Gnathifera</taxon>
        <taxon>Rotifera</taxon>
        <taxon>Eurotatoria</taxon>
        <taxon>Bdelloidea</taxon>
        <taxon>Philodinida</taxon>
        <taxon>Philodinidae</taxon>
        <taxon>Rotaria</taxon>
    </lineage>
</organism>